<dbReference type="SMART" id="SM00382">
    <property type="entry name" value="AAA"/>
    <property type="match status" value="1"/>
</dbReference>
<reference evidence="7" key="2">
    <citation type="submission" date="2016-08" db="EMBL/GenBank/DDBJ databases">
        <title>Genome-wide comparison reveals a probiotic strain Lactococcus lactis WFLU12 isolated from the gastrointestinal tract of olive flounder (Paralichythys olivaceus) harboring genes supporting probiotic action.</title>
        <authorList>
            <person name="Nguyen T.L."/>
        </authorList>
    </citation>
    <scope>NUCLEOTIDE SEQUENCE</scope>
    <source>
        <strain evidence="7">WFLU12</strain>
    </source>
</reference>
<dbReference type="Gene3D" id="3.40.50.300">
    <property type="entry name" value="P-loop containing nucleotide triphosphate hydrolases"/>
    <property type="match status" value="1"/>
</dbReference>
<reference evidence="10" key="1">
    <citation type="submission" date="2016-08" db="EMBL/GenBank/DDBJ databases">
        <title>Comparative genomics of Lactococcus lactis strain WFLU12 isolated from the gastrointestinal tract of wild olive flounder (Paralichythys olivaceus).</title>
        <authorList>
            <person name="Nguyen T.L."/>
            <person name="Kim D.-H."/>
        </authorList>
    </citation>
    <scope>NUCLEOTIDE SEQUENCE [LARGE SCALE GENOMIC DNA]</scope>
    <source>
        <strain evidence="10">WFLU12</strain>
    </source>
</reference>
<protein>
    <submittedName>
        <fullName evidence="6 7">ABC transporter ATP-binding protein</fullName>
    </submittedName>
    <submittedName>
        <fullName evidence="5">ABC-2 type transport system ATP-binding protein</fullName>
    </submittedName>
</protein>
<dbReference type="InterPro" id="IPR051782">
    <property type="entry name" value="ABC_Transporter_VariousFunc"/>
</dbReference>
<reference evidence="8 9" key="3">
    <citation type="journal article" date="2017" name="BMC Genomics">
        <title>Comparative and functional genomics of the Lactococcus lactis taxon; insights into evolution and niche adaptation.</title>
        <authorList>
            <person name="Kelleher P."/>
            <person name="Bottacini F."/>
            <person name="Mahony J."/>
            <person name="Kilcawley K.N."/>
            <person name="van Sinderen D."/>
        </authorList>
    </citation>
    <scope>NUCLEOTIDE SEQUENCE [LARGE SCALE GENOMIC DNA]</scope>
    <source>
        <strain evidence="6 9">UC06</strain>
        <strain evidence="5 8">UC11</strain>
    </source>
</reference>
<dbReference type="PROSITE" id="PS50893">
    <property type="entry name" value="ABC_TRANSPORTER_2"/>
    <property type="match status" value="1"/>
</dbReference>
<dbReference type="GO" id="GO:0016887">
    <property type="term" value="F:ATP hydrolysis activity"/>
    <property type="evidence" value="ECO:0007669"/>
    <property type="project" value="InterPro"/>
</dbReference>
<evidence type="ECO:0000259" key="4">
    <source>
        <dbReference type="PROSITE" id="PS50893"/>
    </source>
</evidence>
<evidence type="ECO:0000256" key="1">
    <source>
        <dbReference type="ARBA" id="ARBA00022448"/>
    </source>
</evidence>
<name>A0A0R2N8Q1_LACLL</name>
<dbReference type="EMBL" id="CP015902">
    <property type="protein sequence ID" value="ARE21963.1"/>
    <property type="molecule type" value="Genomic_DNA"/>
</dbReference>
<dbReference type="Proteomes" id="UP000234865">
    <property type="component" value="Unassembled WGS sequence"/>
</dbReference>
<accession>A0A0R2N8Q1</accession>
<keyword evidence="2" id="KW-0547">Nucleotide-binding</keyword>
<evidence type="ECO:0000313" key="8">
    <source>
        <dbReference type="Proteomes" id="UP000192067"/>
    </source>
</evidence>
<dbReference type="Proteomes" id="UP000192067">
    <property type="component" value="Chromosome"/>
</dbReference>
<dbReference type="GO" id="GO:0005524">
    <property type="term" value="F:ATP binding"/>
    <property type="evidence" value="ECO:0007669"/>
    <property type="project" value="UniProtKB-KW"/>
</dbReference>
<dbReference type="SUPFAM" id="SSF52540">
    <property type="entry name" value="P-loop containing nucleoside triphosphate hydrolases"/>
    <property type="match status" value="1"/>
</dbReference>
<gene>
    <name evidence="7" type="ORF">CYU10_000955</name>
    <name evidence="6" type="ORF">LLUC06_2422</name>
    <name evidence="5" type="ORF">LLUC11_2185</name>
</gene>
<organism evidence="7 10">
    <name type="scientific">Lactococcus lactis subsp. lactis</name>
    <name type="common">Streptococcus lactis</name>
    <dbReference type="NCBI Taxonomy" id="1360"/>
    <lineage>
        <taxon>Bacteria</taxon>
        <taxon>Bacillati</taxon>
        <taxon>Bacillota</taxon>
        <taxon>Bacilli</taxon>
        <taxon>Lactobacillales</taxon>
        <taxon>Streptococcaceae</taxon>
        <taxon>Lactococcus</taxon>
    </lineage>
</organism>
<keyword evidence="1" id="KW-0813">Transport</keyword>
<dbReference type="AlphaFoldDB" id="A0A0R2N8Q1"/>
<dbReference type="InterPro" id="IPR003593">
    <property type="entry name" value="AAA+_ATPase"/>
</dbReference>
<evidence type="ECO:0000313" key="9">
    <source>
        <dbReference type="Proteomes" id="UP000192095"/>
    </source>
</evidence>
<dbReference type="RefSeq" id="WP_021723261.1">
    <property type="nucleotide sequence ID" value="NZ_CP015902.2"/>
</dbReference>
<dbReference type="EMBL" id="CP015904">
    <property type="protein sequence ID" value="ARE14506.1"/>
    <property type="molecule type" value="Genomic_DNA"/>
</dbReference>
<dbReference type="PANTHER" id="PTHR42939:SF1">
    <property type="entry name" value="ABC TRANSPORTER ATP-BINDING PROTEIN ALBC-RELATED"/>
    <property type="match status" value="1"/>
</dbReference>
<evidence type="ECO:0000313" key="6">
    <source>
        <dbReference type="EMBL" id="ARE21963.1"/>
    </source>
</evidence>
<reference evidence="6" key="4">
    <citation type="submission" date="2023-07" db="EMBL/GenBank/DDBJ databases">
        <authorList>
            <person name="McDonnell B."/>
        </authorList>
    </citation>
    <scope>NUCLEOTIDE SEQUENCE</scope>
    <source>
        <strain evidence="6">UC06</strain>
    </source>
</reference>
<sequence length="205" mass="23091">MILKIKNLKIPDIAPLNFEISENGLYGLIGRNGIGKSTLFGILSGEIGFSQGEIENGRVAYLPDVESFEESLKMHDYFKILKNSEQDRARELSLTFGADKFAKKRIGQFSLGMKELFATILSFSIDCDILIIDELFSGLDVSKKALVYEEVKKIAQEKIVLLTSHNLKEIEHFCDQAYLLSEKGLTLVTNFDEAAKEIGYMDVFF</sequence>
<dbReference type="Pfam" id="PF00005">
    <property type="entry name" value="ABC_tran"/>
    <property type="match status" value="1"/>
</dbReference>
<evidence type="ECO:0000256" key="2">
    <source>
        <dbReference type="ARBA" id="ARBA00022741"/>
    </source>
</evidence>
<evidence type="ECO:0000313" key="10">
    <source>
        <dbReference type="Proteomes" id="UP000234865"/>
    </source>
</evidence>
<dbReference type="InterPro" id="IPR003439">
    <property type="entry name" value="ABC_transporter-like_ATP-bd"/>
</dbReference>
<dbReference type="InterPro" id="IPR027417">
    <property type="entry name" value="P-loop_NTPase"/>
</dbReference>
<keyword evidence="3 7" id="KW-0067">ATP-binding</keyword>
<dbReference type="Proteomes" id="UP000192095">
    <property type="component" value="Chromosome"/>
</dbReference>
<feature type="domain" description="ABC transporter" evidence="4">
    <location>
        <begin position="3"/>
        <end position="205"/>
    </location>
</feature>
<dbReference type="EMBL" id="PKRZ01000001">
    <property type="protein sequence ID" value="PLW60034.1"/>
    <property type="molecule type" value="Genomic_DNA"/>
</dbReference>
<dbReference type="PANTHER" id="PTHR42939">
    <property type="entry name" value="ABC TRANSPORTER ATP-BINDING PROTEIN ALBC-RELATED"/>
    <property type="match status" value="1"/>
</dbReference>
<evidence type="ECO:0000256" key="3">
    <source>
        <dbReference type="ARBA" id="ARBA00022840"/>
    </source>
</evidence>
<proteinExistence type="predicted"/>
<evidence type="ECO:0000313" key="7">
    <source>
        <dbReference type="EMBL" id="PLW60034.1"/>
    </source>
</evidence>
<evidence type="ECO:0000313" key="5">
    <source>
        <dbReference type="EMBL" id="ARE14506.1"/>
    </source>
</evidence>